<dbReference type="UniPathway" id="UPA00253">
    <property type="reaction ID" value="UER00332"/>
</dbReference>
<dbReference type="EC" id="2.7.7.18" evidence="11"/>
<evidence type="ECO:0000256" key="1">
    <source>
        <dbReference type="ARBA" id="ARBA00002324"/>
    </source>
</evidence>
<dbReference type="PANTHER" id="PTHR39321:SF3">
    <property type="entry name" value="PHOSPHOPANTETHEINE ADENYLYLTRANSFERASE"/>
    <property type="match status" value="1"/>
</dbReference>
<proteinExistence type="inferred from homology"/>
<keyword evidence="4 11" id="KW-0662">Pyridine nucleotide biosynthesis</keyword>
<evidence type="ECO:0000256" key="11">
    <source>
        <dbReference type="HAMAP-Rule" id="MF_00244"/>
    </source>
</evidence>
<evidence type="ECO:0000256" key="4">
    <source>
        <dbReference type="ARBA" id="ARBA00022642"/>
    </source>
</evidence>
<organism evidence="17 20">
    <name type="scientific">Odoribacter splanchnicus</name>
    <dbReference type="NCBI Taxonomy" id="28118"/>
    <lineage>
        <taxon>Bacteria</taxon>
        <taxon>Pseudomonadati</taxon>
        <taxon>Bacteroidota</taxon>
        <taxon>Bacteroidia</taxon>
        <taxon>Bacteroidales</taxon>
        <taxon>Odoribacteraceae</taxon>
        <taxon>Odoribacter</taxon>
    </lineage>
</organism>
<dbReference type="GO" id="GO:0005524">
    <property type="term" value="F:ATP binding"/>
    <property type="evidence" value="ECO:0007669"/>
    <property type="project" value="UniProtKB-KW"/>
</dbReference>
<dbReference type="RefSeq" id="WP_013612728.1">
    <property type="nucleotide sequence ID" value="NZ_BAABYK010000001.1"/>
</dbReference>
<evidence type="ECO:0000256" key="7">
    <source>
        <dbReference type="ARBA" id="ARBA00022741"/>
    </source>
</evidence>
<dbReference type="AlphaFoldDB" id="A0A1Y3Y1W4"/>
<dbReference type="InterPro" id="IPR005248">
    <property type="entry name" value="NadD/NMNAT"/>
</dbReference>
<dbReference type="Proteomes" id="UP001199750">
    <property type="component" value="Unassembled WGS sequence"/>
</dbReference>
<dbReference type="OMA" id="WIMGADS"/>
<dbReference type="NCBIfam" id="TIGR00482">
    <property type="entry name" value="nicotinate (nicotinamide) nucleotide adenylyltransferase"/>
    <property type="match status" value="1"/>
</dbReference>
<evidence type="ECO:0000259" key="12">
    <source>
        <dbReference type="Pfam" id="PF01467"/>
    </source>
</evidence>
<dbReference type="EMBL" id="QRYC01000027">
    <property type="protein sequence ID" value="RGU54676.1"/>
    <property type="molecule type" value="Genomic_DNA"/>
</dbReference>
<keyword evidence="9 11" id="KW-0520">NAD</keyword>
<evidence type="ECO:0000313" key="20">
    <source>
        <dbReference type="Proteomes" id="UP000284434"/>
    </source>
</evidence>
<evidence type="ECO:0000256" key="2">
    <source>
        <dbReference type="ARBA" id="ARBA00005019"/>
    </source>
</evidence>
<dbReference type="PANTHER" id="PTHR39321">
    <property type="entry name" value="NICOTINATE-NUCLEOTIDE ADENYLYLTRANSFERASE-RELATED"/>
    <property type="match status" value="1"/>
</dbReference>
<evidence type="ECO:0000313" key="18">
    <source>
        <dbReference type="Proteomes" id="UP000283426"/>
    </source>
</evidence>
<dbReference type="EMBL" id="JAKNDN010000027">
    <property type="protein sequence ID" value="MCG4960927.1"/>
    <property type="molecule type" value="Genomic_DNA"/>
</dbReference>
<dbReference type="GO" id="GO:0004515">
    <property type="term" value="F:nicotinate-nucleotide adenylyltransferase activity"/>
    <property type="evidence" value="ECO:0007669"/>
    <property type="project" value="UniProtKB-UniRule"/>
</dbReference>
<dbReference type="SUPFAM" id="SSF52374">
    <property type="entry name" value="Nucleotidylyl transferase"/>
    <property type="match status" value="1"/>
</dbReference>
<dbReference type="Pfam" id="PF01467">
    <property type="entry name" value="CTP_transf_like"/>
    <property type="match status" value="1"/>
</dbReference>
<dbReference type="GO" id="GO:0009435">
    <property type="term" value="P:NAD+ biosynthetic process"/>
    <property type="evidence" value="ECO:0007669"/>
    <property type="project" value="UniProtKB-UniRule"/>
</dbReference>
<evidence type="ECO:0000313" key="19">
    <source>
        <dbReference type="Proteomes" id="UP000284243"/>
    </source>
</evidence>
<name>A0A1Y3Y1W4_9BACT</name>
<evidence type="ECO:0000256" key="8">
    <source>
        <dbReference type="ARBA" id="ARBA00022840"/>
    </source>
</evidence>
<dbReference type="Proteomes" id="UP001212263">
    <property type="component" value="Unassembled WGS sequence"/>
</dbReference>
<dbReference type="EMBL" id="QRYW01000018">
    <property type="protein sequence ID" value="RGV26427.1"/>
    <property type="molecule type" value="Genomic_DNA"/>
</dbReference>
<evidence type="ECO:0000313" key="13">
    <source>
        <dbReference type="EMBL" id="MCG4960927.1"/>
    </source>
</evidence>
<dbReference type="Proteomes" id="UP000284243">
    <property type="component" value="Unassembled WGS sequence"/>
</dbReference>
<feature type="domain" description="Cytidyltransferase-like" evidence="12">
    <location>
        <begin position="4"/>
        <end position="161"/>
    </location>
</feature>
<protein>
    <recommendedName>
        <fullName evidence="11">Probable nicotinate-nucleotide adenylyltransferase</fullName>
        <ecNumber evidence="11">2.7.7.18</ecNumber>
    </recommendedName>
    <alternativeName>
        <fullName evidence="11">Deamido-NAD(+) diphosphorylase</fullName>
    </alternativeName>
    <alternativeName>
        <fullName evidence="11">Deamido-NAD(+) pyrophosphorylase</fullName>
    </alternativeName>
    <alternativeName>
        <fullName evidence="11">Nicotinate mononucleotide adenylyltransferase</fullName>
        <shortName evidence="11">NaMN adenylyltransferase</shortName>
    </alternativeName>
</protein>
<keyword evidence="7 11" id="KW-0547">Nucleotide-binding</keyword>
<dbReference type="InterPro" id="IPR014729">
    <property type="entry name" value="Rossmann-like_a/b/a_fold"/>
</dbReference>
<evidence type="ECO:0000313" key="15">
    <source>
        <dbReference type="EMBL" id="RGU54676.1"/>
    </source>
</evidence>
<reference evidence="14" key="3">
    <citation type="submission" date="2023-01" db="EMBL/GenBank/DDBJ databases">
        <title>Human gut microbiome strain richness.</title>
        <authorList>
            <person name="Chen-Liaw A."/>
        </authorList>
    </citation>
    <scope>NUCLEOTIDE SEQUENCE</scope>
    <source>
        <strain evidence="14">RTP21484st1_B7_RTP21484_190118</strain>
    </source>
</reference>
<evidence type="ECO:0000256" key="6">
    <source>
        <dbReference type="ARBA" id="ARBA00022695"/>
    </source>
</evidence>
<dbReference type="NCBIfam" id="TIGR00125">
    <property type="entry name" value="cyt_tran_rel"/>
    <property type="match status" value="1"/>
</dbReference>
<dbReference type="CDD" id="cd02165">
    <property type="entry name" value="NMNAT"/>
    <property type="match status" value="1"/>
</dbReference>
<dbReference type="InterPro" id="IPR004821">
    <property type="entry name" value="Cyt_trans-like"/>
</dbReference>
<reference evidence="13" key="2">
    <citation type="submission" date="2022-01" db="EMBL/GenBank/DDBJ databases">
        <title>Collection of gut derived symbiotic bacterial strains cultured from healthy donors.</title>
        <authorList>
            <person name="Lin H."/>
            <person name="Kohout C."/>
            <person name="Waligurski E."/>
            <person name="Pamer E.G."/>
        </authorList>
    </citation>
    <scope>NUCLEOTIDE SEQUENCE</scope>
    <source>
        <strain evidence="13">DFI.1.149</strain>
    </source>
</reference>
<comment type="catalytic activity">
    <reaction evidence="10 11">
        <text>nicotinate beta-D-ribonucleotide + ATP + H(+) = deamido-NAD(+) + diphosphate</text>
        <dbReference type="Rhea" id="RHEA:22860"/>
        <dbReference type="ChEBI" id="CHEBI:15378"/>
        <dbReference type="ChEBI" id="CHEBI:30616"/>
        <dbReference type="ChEBI" id="CHEBI:33019"/>
        <dbReference type="ChEBI" id="CHEBI:57502"/>
        <dbReference type="ChEBI" id="CHEBI:58437"/>
        <dbReference type="EC" id="2.7.7.18"/>
    </reaction>
</comment>
<sequence>MTGLFFGSFNPIHNGHLKIAQYLLYKGYCQRIWFVVSPHNPLKSDRSLLDEQKRLEIVKAAIRGDERMQACDVEFGLPKPSYTYATLQLLKKKWPEEEFALIIGEDNLRDFHKWRNAKEIVENYRILVYPRKGEGVSASMWENLFLIDAPLADVSSTEIREMLGEGQDISPYVPQPALPLILNYYSVK</sequence>
<comment type="pathway">
    <text evidence="2 11">Cofactor biosynthesis; NAD(+) biosynthesis; deamido-NAD(+) from nicotinate D-ribonucleotide: step 1/1.</text>
</comment>
<evidence type="ECO:0000256" key="5">
    <source>
        <dbReference type="ARBA" id="ARBA00022679"/>
    </source>
</evidence>
<evidence type="ECO:0000256" key="3">
    <source>
        <dbReference type="ARBA" id="ARBA00009014"/>
    </source>
</evidence>
<evidence type="ECO:0000313" key="16">
    <source>
        <dbReference type="EMBL" id="RGV26427.1"/>
    </source>
</evidence>
<evidence type="ECO:0000256" key="10">
    <source>
        <dbReference type="ARBA" id="ARBA00048721"/>
    </source>
</evidence>
<dbReference type="EMBL" id="QSCO01000003">
    <property type="protein sequence ID" value="RGY09249.1"/>
    <property type="molecule type" value="Genomic_DNA"/>
</dbReference>
<reference evidence="18 19" key="1">
    <citation type="submission" date="2018-08" db="EMBL/GenBank/DDBJ databases">
        <title>A genome reference for cultivated species of the human gut microbiota.</title>
        <authorList>
            <person name="Zou Y."/>
            <person name="Xue W."/>
            <person name="Luo G."/>
        </authorList>
    </citation>
    <scope>NUCLEOTIDE SEQUENCE [LARGE SCALE GENOMIC DNA]</scope>
    <source>
        <strain evidence="16 18">AF14-6AC</strain>
        <strain evidence="15 19">AF16-14</strain>
        <strain evidence="17 20">OF03-11</strain>
    </source>
</reference>
<keyword evidence="8 11" id="KW-0067">ATP-binding</keyword>
<comment type="similarity">
    <text evidence="3 11">Belongs to the NadD family.</text>
</comment>
<accession>A0A1Y3Y1W4</accession>
<keyword evidence="6 11" id="KW-0548">Nucleotidyltransferase</keyword>
<dbReference type="Proteomes" id="UP000283426">
    <property type="component" value="Unassembled WGS sequence"/>
</dbReference>
<evidence type="ECO:0000256" key="9">
    <source>
        <dbReference type="ARBA" id="ARBA00023027"/>
    </source>
</evidence>
<keyword evidence="5 11" id="KW-0808">Transferase</keyword>
<evidence type="ECO:0000313" key="14">
    <source>
        <dbReference type="EMBL" id="MDB9224513.1"/>
    </source>
</evidence>
<dbReference type="EMBL" id="JAQMRD010000026">
    <property type="protein sequence ID" value="MDB9224513.1"/>
    <property type="molecule type" value="Genomic_DNA"/>
</dbReference>
<dbReference type="Proteomes" id="UP000284434">
    <property type="component" value="Unassembled WGS sequence"/>
</dbReference>
<comment type="caution">
    <text evidence="17">The sequence shown here is derived from an EMBL/GenBank/DDBJ whole genome shotgun (WGS) entry which is preliminary data.</text>
</comment>
<dbReference type="GeneID" id="61275781"/>
<comment type="function">
    <text evidence="1 11">Catalyzes the reversible adenylation of nicotinate mononucleotide (NaMN) to nicotinic acid adenine dinucleotide (NaAD).</text>
</comment>
<evidence type="ECO:0000313" key="17">
    <source>
        <dbReference type="EMBL" id="RGY09249.1"/>
    </source>
</evidence>
<dbReference type="Gene3D" id="3.40.50.620">
    <property type="entry name" value="HUPs"/>
    <property type="match status" value="1"/>
</dbReference>
<gene>
    <name evidence="11 14" type="primary">nadD</name>
    <name evidence="16" type="ORF">DWW24_09545</name>
    <name evidence="15" type="ORF">DWW57_15340</name>
    <name evidence="17" type="ORF">DXA53_02910</name>
    <name evidence="13" type="ORF">L0P03_13885</name>
    <name evidence="14" type="ORF">PN645_16130</name>
</gene>
<dbReference type="HAMAP" id="MF_00244">
    <property type="entry name" value="NaMN_adenylyltr"/>
    <property type="match status" value="1"/>
</dbReference>